<name>A0A8J7AFD5_9CYAN</name>
<reference evidence="1" key="1">
    <citation type="submission" date="2020-10" db="EMBL/GenBank/DDBJ databases">
        <authorList>
            <person name="Castelo-Branco R."/>
            <person name="Eusebio N."/>
            <person name="Adriana R."/>
            <person name="Vieira A."/>
            <person name="Brugerolle De Fraissinette N."/>
            <person name="Rezende De Castro R."/>
            <person name="Schneider M.P."/>
            <person name="Vasconcelos V."/>
            <person name="Leao P.N."/>
        </authorList>
    </citation>
    <scope>NUCLEOTIDE SEQUENCE</scope>
    <source>
        <strain evidence="1">LEGE 07310</strain>
    </source>
</reference>
<dbReference type="InterPro" id="IPR021751">
    <property type="entry name" value="DUF3318"/>
</dbReference>
<evidence type="ECO:0000313" key="2">
    <source>
        <dbReference type="Proteomes" id="UP000636505"/>
    </source>
</evidence>
<proteinExistence type="predicted"/>
<dbReference type="Proteomes" id="UP000636505">
    <property type="component" value="Unassembled WGS sequence"/>
</dbReference>
<protein>
    <submittedName>
        <fullName evidence="1">DUF3318 domain-containing protein</fullName>
    </submittedName>
</protein>
<sequence>MSFSNEIPRLRDLMSATGRMKVRIQTATDAAKVIQSPFPKPWKPENPVFINFDLWHQLPQPQRDLVFLREVSWLTAVRIFKVDIYQGVAIAGLFGALFELAQGDAIGLVTAGGLTAFAGAQVWRSSRGTQAEITADESALRVAQRRGYNLPESAQYLIEGTEGIAELERRPLTFIELLRCQSLRAVVRATQVSDKLRTE</sequence>
<comment type="caution">
    <text evidence="1">The sequence shown here is derived from an EMBL/GenBank/DDBJ whole genome shotgun (WGS) entry which is preliminary data.</text>
</comment>
<dbReference type="AlphaFoldDB" id="A0A8J7AFD5"/>
<dbReference type="Pfam" id="PF11780">
    <property type="entry name" value="DUF3318"/>
    <property type="match status" value="1"/>
</dbReference>
<dbReference type="RefSeq" id="WP_193905130.1">
    <property type="nucleotide sequence ID" value="NZ_JADEXG010000006.1"/>
</dbReference>
<organism evidence="1 2">
    <name type="scientific">Vasconcelosia minhoensis LEGE 07310</name>
    <dbReference type="NCBI Taxonomy" id="915328"/>
    <lineage>
        <taxon>Bacteria</taxon>
        <taxon>Bacillati</taxon>
        <taxon>Cyanobacteriota</taxon>
        <taxon>Cyanophyceae</taxon>
        <taxon>Nodosilineales</taxon>
        <taxon>Cymatolegaceae</taxon>
        <taxon>Vasconcelosia</taxon>
        <taxon>Vasconcelosia minhoensis</taxon>
    </lineage>
</organism>
<evidence type="ECO:0000313" key="1">
    <source>
        <dbReference type="EMBL" id="MBE9076468.1"/>
    </source>
</evidence>
<gene>
    <name evidence="1" type="ORF">IQ241_04020</name>
</gene>
<dbReference type="EMBL" id="JADEXG010000006">
    <property type="protein sequence ID" value="MBE9076468.1"/>
    <property type="molecule type" value="Genomic_DNA"/>
</dbReference>
<keyword evidence="2" id="KW-1185">Reference proteome</keyword>
<accession>A0A8J7AFD5</accession>